<feature type="binding site" evidence="8 13">
    <location>
        <position position="262"/>
    </location>
    <ligand>
        <name>Zn(2+)</name>
        <dbReference type="ChEBI" id="CHEBI:29105"/>
    </ligand>
</feature>
<comment type="pathway">
    <text evidence="8">Amino-acid biosynthesis; L-histidine biosynthesis; L-histidine from 5-phospho-alpha-D-ribose 1-diphosphate: step 9/9.</text>
</comment>
<accession>A0AA35CPD7</accession>
<dbReference type="GO" id="GO:0005829">
    <property type="term" value="C:cytosol"/>
    <property type="evidence" value="ECO:0007669"/>
    <property type="project" value="TreeGrafter"/>
</dbReference>
<evidence type="ECO:0000256" key="4">
    <source>
        <dbReference type="ARBA" id="ARBA00022723"/>
    </source>
</evidence>
<dbReference type="GO" id="GO:0051287">
    <property type="term" value="F:NAD binding"/>
    <property type="evidence" value="ECO:0007669"/>
    <property type="project" value="InterPro"/>
</dbReference>
<evidence type="ECO:0000256" key="5">
    <source>
        <dbReference type="ARBA" id="ARBA00022833"/>
    </source>
</evidence>
<feature type="binding site" evidence="8 11">
    <location>
        <position position="217"/>
    </location>
    <ligand>
        <name>NAD(+)</name>
        <dbReference type="ChEBI" id="CHEBI:57540"/>
    </ligand>
</feature>
<keyword evidence="8" id="KW-0028">Amino-acid biosynthesis</keyword>
<dbReference type="Gene3D" id="1.20.5.1300">
    <property type="match status" value="1"/>
</dbReference>
<keyword evidence="8" id="KW-0368">Histidine biosynthesis</keyword>
<evidence type="ECO:0000256" key="11">
    <source>
        <dbReference type="PIRSR" id="PIRSR000099-2"/>
    </source>
</evidence>
<keyword evidence="6 8" id="KW-0560">Oxidoreductase</keyword>
<dbReference type="NCBIfam" id="TIGR00069">
    <property type="entry name" value="hisD"/>
    <property type="match status" value="1"/>
</dbReference>
<reference evidence="15" key="1">
    <citation type="submission" date="2022-03" db="EMBL/GenBank/DDBJ databases">
        <title>Complete genome sequence of Caldinitratiruptor microaerophilus.</title>
        <authorList>
            <person name="Mukaiyama R."/>
            <person name="Nishiyama T."/>
            <person name="Ueda K."/>
        </authorList>
    </citation>
    <scope>NUCLEOTIDE SEQUENCE</scope>
    <source>
        <strain evidence="15">JCM 16183</strain>
    </source>
</reference>
<organism evidence="15 16">
    <name type="scientific">Caldinitratiruptor microaerophilus</name>
    <dbReference type="NCBI Taxonomy" id="671077"/>
    <lineage>
        <taxon>Bacteria</taxon>
        <taxon>Bacillati</taxon>
        <taxon>Bacillota</taxon>
        <taxon>Clostridia</taxon>
        <taxon>Eubacteriales</taxon>
        <taxon>Symbiobacteriaceae</taxon>
        <taxon>Caldinitratiruptor</taxon>
    </lineage>
</organism>
<name>A0AA35CPD7_9FIRM</name>
<evidence type="ECO:0000256" key="1">
    <source>
        <dbReference type="ARBA" id="ARBA00003850"/>
    </source>
</evidence>
<gene>
    <name evidence="8 15" type="primary">hisD</name>
    <name evidence="15" type="ORF">caldi_23600</name>
</gene>
<dbReference type="KEGG" id="cmic:caldi_23600"/>
<feature type="binding site" evidence="8 12">
    <location>
        <position position="262"/>
    </location>
    <ligand>
        <name>substrate</name>
    </ligand>
</feature>
<feature type="binding site" evidence="8 12">
    <location>
        <position position="330"/>
    </location>
    <ligand>
        <name>substrate</name>
    </ligand>
</feature>
<dbReference type="Proteomes" id="UP001163687">
    <property type="component" value="Chromosome"/>
</dbReference>
<evidence type="ECO:0000256" key="14">
    <source>
        <dbReference type="RuleBase" id="RU004175"/>
    </source>
</evidence>
<feature type="binding site" evidence="8 13">
    <location>
        <position position="422"/>
    </location>
    <ligand>
        <name>Zn(2+)</name>
        <dbReference type="ChEBI" id="CHEBI:29105"/>
    </ligand>
</feature>
<protein>
    <recommendedName>
        <fullName evidence="3 8">Histidinol dehydrogenase</fullName>
        <shortName evidence="8">HDH</shortName>
        <ecNumber evidence="3 8">1.1.1.23</ecNumber>
    </recommendedName>
</protein>
<proteinExistence type="inferred from homology"/>
<dbReference type="InterPro" id="IPR012131">
    <property type="entry name" value="Hstdl_DH"/>
</dbReference>
<feature type="active site" description="Proton acceptor" evidence="8 10">
    <location>
        <position position="329"/>
    </location>
</feature>
<dbReference type="InterPro" id="IPR016161">
    <property type="entry name" value="Ald_DH/histidinol_DH"/>
</dbReference>
<dbReference type="EMBL" id="AP025628">
    <property type="protein sequence ID" value="BDG61270.1"/>
    <property type="molecule type" value="Genomic_DNA"/>
</dbReference>
<dbReference type="GO" id="GO:0000105">
    <property type="term" value="P:L-histidine biosynthetic process"/>
    <property type="evidence" value="ECO:0007669"/>
    <property type="project" value="UniProtKB-UniRule"/>
</dbReference>
<keyword evidence="5 8" id="KW-0862">Zinc</keyword>
<evidence type="ECO:0000313" key="16">
    <source>
        <dbReference type="Proteomes" id="UP001163687"/>
    </source>
</evidence>
<sequence length="444" mass="47096">MLRRFEHPVDFLTHVERYRLQERTRVEEAVRAILDAVRARGDAALYELTLRFDGVDLRPDRGSAPAGLEVSTAERDEGAAAVPPDLLEALERAARNIEDFHRPQVPRSWLETRPDGSVLGQLVRPVDRVGIYVPGGSAPLYSCLLMTAIPARVAGVREVYLATPPGPDGRLHPAMLAAARLCGVDRIFRIGGAQAIAALAYGTETVPRVDLVVGPGNPYVTAAKRLVFGEVGIDMLAGPTELLVIDDGSVPAAWLAADLLSQAEHPGGTVILVTLDPARVDAVGAEIARQAAGLPRRETIAASLERGSCAIAVPDLEVAADLASTIAPEHLELAVADPWALLPAIRHAGSIFLGPYTPEPVGDYIAGPSNVIPTGGAPRYTSPVNVETFIKRSAITAYSERAFRENAPAAVRLAHGEGLPAHAASLEVRLEALAKGEVNGRGRP</sequence>
<feature type="binding site" evidence="8 11">
    <location>
        <position position="132"/>
    </location>
    <ligand>
        <name>NAD(+)</name>
        <dbReference type="ChEBI" id="CHEBI:57540"/>
    </ligand>
</feature>
<dbReference type="PROSITE" id="PS00611">
    <property type="entry name" value="HISOL_DEHYDROGENASE"/>
    <property type="match status" value="1"/>
</dbReference>
<dbReference type="PANTHER" id="PTHR21256:SF2">
    <property type="entry name" value="HISTIDINE BIOSYNTHESIS TRIFUNCTIONAL PROTEIN"/>
    <property type="match status" value="1"/>
</dbReference>
<dbReference type="EC" id="1.1.1.23" evidence="3 8"/>
<comment type="similarity">
    <text evidence="2 8 9 14">Belongs to the histidinol dehydrogenase family.</text>
</comment>
<evidence type="ECO:0000256" key="7">
    <source>
        <dbReference type="ARBA" id="ARBA00049489"/>
    </source>
</evidence>
<evidence type="ECO:0000256" key="8">
    <source>
        <dbReference type="HAMAP-Rule" id="MF_01024"/>
    </source>
</evidence>
<comment type="function">
    <text evidence="1 8">Catalyzes the sequential NAD-dependent oxidations of L-histidinol to L-histidinaldehyde and then to L-histidine.</text>
</comment>
<evidence type="ECO:0000256" key="3">
    <source>
        <dbReference type="ARBA" id="ARBA00012965"/>
    </source>
</evidence>
<dbReference type="PRINTS" id="PR00083">
    <property type="entry name" value="HOLDHDRGNASE"/>
</dbReference>
<dbReference type="FunFam" id="3.40.50.1980:FF:000026">
    <property type="entry name" value="Histidinol dehydrogenase"/>
    <property type="match status" value="1"/>
</dbReference>
<dbReference type="GO" id="GO:0008270">
    <property type="term" value="F:zinc ion binding"/>
    <property type="evidence" value="ECO:0007669"/>
    <property type="project" value="UniProtKB-UniRule"/>
</dbReference>
<dbReference type="HAMAP" id="MF_01024">
    <property type="entry name" value="HisD"/>
    <property type="match status" value="1"/>
</dbReference>
<dbReference type="Pfam" id="PF00815">
    <property type="entry name" value="Histidinol_dh"/>
    <property type="match status" value="1"/>
</dbReference>
<evidence type="ECO:0000256" key="10">
    <source>
        <dbReference type="PIRSR" id="PIRSR000099-1"/>
    </source>
</evidence>
<evidence type="ECO:0000256" key="13">
    <source>
        <dbReference type="PIRSR" id="PIRSR000099-4"/>
    </source>
</evidence>
<dbReference type="RefSeq" id="WP_264841929.1">
    <property type="nucleotide sequence ID" value="NZ_AP025628.1"/>
</dbReference>
<keyword evidence="4 8" id="KW-0479">Metal-binding</keyword>
<feature type="active site" description="Proton acceptor" evidence="8 10">
    <location>
        <position position="330"/>
    </location>
</feature>
<comment type="catalytic activity">
    <reaction evidence="7 8">
        <text>L-histidinol + 2 NAD(+) + H2O = L-histidine + 2 NADH + 3 H(+)</text>
        <dbReference type="Rhea" id="RHEA:20641"/>
        <dbReference type="ChEBI" id="CHEBI:15377"/>
        <dbReference type="ChEBI" id="CHEBI:15378"/>
        <dbReference type="ChEBI" id="CHEBI:57540"/>
        <dbReference type="ChEBI" id="CHEBI:57595"/>
        <dbReference type="ChEBI" id="CHEBI:57699"/>
        <dbReference type="ChEBI" id="CHEBI:57945"/>
        <dbReference type="EC" id="1.1.1.23"/>
    </reaction>
</comment>
<feature type="binding site" evidence="8 13">
    <location>
        <position position="363"/>
    </location>
    <ligand>
        <name>Zn(2+)</name>
        <dbReference type="ChEBI" id="CHEBI:29105"/>
    </ligand>
</feature>
<evidence type="ECO:0000256" key="12">
    <source>
        <dbReference type="PIRSR" id="PIRSR000099-3"/>
    </source>
</evidence>
<dbReference type="PANTHER" id="PTHR21256">
    <property type="entry name" value="HISTIDINOL DEHYDROGENASE HDH"/>
    <property type="match status" value="1"/>
</dbReference>
<feature type="binding site" evidence="8 13">
    <location>
        <position position="265"/>
    </location>
    <ligand>
        <name>Zn(2+)</name>
        <dbReference type="ChEBI" id="CHEBI:29105"/>
    </ligand>
</feature>
<evidence type="ECO:0000256" key="6">
    <source>
        <dbReference type="ARBA" id="ARBA00023002"/>
    </source>
</evidence>
<feature type="binding site" evidence="8 12">
    <location>
        <position position="240"/>
    </location>
    <ligand>
        <name>substrate</name>
    </ligand>
</feature>
<dbReference type="SUPFAM" id="SSF53720">
    <property type="entry name" value="ALDH-like"/>
    <property type="match status" value="1"/>
</dbReference>
<dbReference type="CDD" id="cd06572">
    <property type="entry name" value="Histidinol_dh"/>
    <property type="match status" value="1"/>
</dbReference>
<feature type="binding site" evidence="8 12">
    <location>
        <position position="363"/>
    </location>
    <ligand>
        <name>substrate</name>
    </ligand>
</feature>
<evidence type="ECO:0000256" key="9">
    <source>
        <dbReference type="PIRNR" id="PIRNR000099"/>
    </source>
</evidence>
<evidence type="ECO:0000313" key="15">
    <source>
        <dbReference type="EMBL" id="BDG61270.1"/>
    </source>
</evidence>
<dbReference type="GO" id="GO:0004399">
    <property type="term" value="F:histidinol dehydrogenase activity"/>
    <property type="evidence" value="ECO:0007669"/>
    <property type="project" value="UniProtKB-UniRule"/>
</dbReference>
<feature type="binding site" evidence="8 12">
    <location>
        <position position="265"/>
    </location>
    <ligand>
        <name>substrate</name>
    </ligand>
</feature>
<dbReference type="InterPro" id="IPR001692">
    <property type="entry name" value="Histidinol_DH_CS"/>
</dbReference>
<keyword evidence="16" id="KW-1185">Reference proteome</keyword>
<dbReference type="Gene3D" id="3.40.50.1980">
    <property type="entry name" value="Nitrogenase molybdenum iron protein domain"/>
    <property type="match status" value="2"/>
</dbReference>
<feature type="binding site" evidence="8 12">
    <location>
        <position position="417"/>
    </location>
    <ligand>
        <name>substrate</name>
    </ligand>
</feature>
<dbReference type="PIRSF" id="PIRSF000099">
    <property type="entry name" value="Histidinol_dh"/>
    <property type="match status" value="1"/>
</dbReference>
<dbReference type="AlphaFoldDB" id="A0AA35CPD7"/>
<dbReference type="InterPro" id="IPR022695">
    <property type="entry name" value="Histidinol_DH_monofunct"/>
</dbReference>
<keyword evidence="8 11" id="KW-0520">NAD</keyword>
<comment type="cofactor">
    <cofactor evidence="8 13">
        <name>Zn(2+)</name>
        <dbReference type="ChEBI" id="CHEBI:29105"/>
    </cofactor>
    <text evidence="8 13">Binds 1 zinc ion per subunit.</text>
</comment>
<evidence type="ECO:0000256" key="2">
    <source>
        <dbReference type="ARBA" id="ARBA00010178"/>
    </source>
</evidence>
<feature type="binding site" evidence="8 11">
    <location>
        <position position="194"/>
    </location>
    <ligand>
        <name>NAD(+)</name>
        <dbReference type="ChEBI" id="CHEBI:57540"/>
    </ligand>
</feature>
<feature type="binding site" evidence="8 12">
    <location>
        <position position="422"/>
    </location>
    <ligand>
        <name>substrate</name>
    </ligand>
</feature>
<dbReference type="FunFam" id="3.40.50.1980:FF:000001">
    <property type="entry name" value="Histidinol dehydrogenase"/>
    <property type="match status" value="1"/>
</dbReference>